<dbReference type="GO" id="GO:0050660">
    <property type="term" value="F:flavin adenine dinucleotide binding"/>
    <property type="evidence" value="ECO:0007669"/>
    <property type="project" value="InterPro"/>
</dbReference>
<feature type="binding site" evidence="3">
    <location>
        <position position="143"/>
    </location>
    <ligand>
        <name>FAD</name>
        <dbReference type="ChEBI" id="CHEBI:57692"/>
    </ligand>
</feature>
<feature type="chain" id="PRO_5040471607" description="Glucose-methanol-choline oxidoreductase N-terminal domain-containing protein" evidence="5">
    <location>
        <begin position="20"/>
        <end position="617"/>
    </location>
</feature>
<accession>A0A9N9T4V7</accession>
<evidence type="ECO:0000256" key="3">
    <source>
        <dbReference type="PIRSR" id="PIRSR000137-2"/>
    </source>
</evidence>
<keyword evidence="5" id="KW-0732">Signal</keyword>
<evidence type="ECO:0000256" key="1">
    <source>
        <dbReference type="ARBA" id="ARBA00010790"/>
    </source>
</evidence>
<feature type="signal peptide" evidence="5">
    <location>
        <begin position="1"/>
        <end position="19"/>
    </location>
</feature>
<dbReference type="Proteomes" id="UP001153709">
    <property type="component" value="Chromosome 8"/>
</dbReference>
<dbReference type="InterPro" id="IPR007867">
    <property type="entry name" value="GMC_OxRtase_C"/>
</dbReference>
<keyword evidence="9" id="KW-1185">Reference proteome</keyword>
<feature type="active site" description="Proton donor" evidence="2">
    <location>
        <position position="545"/>
    </location>
</feature>
<reference evidence="8" key="1">
    <citation type="submission" date="2022-01" db="EMBL/GenBank/DDBJ databases">
        <authorList>
            <person name="King R."/>
        </authorList>
    </citation>
    <scope>NUCLEOTIDE SEQUENCE</scope>
</reference>
<dbReference type="InterPro" id="IPR000172">
    <property type="entry name" value="GMC_OxRdtase_N"/>
</dbReference>
<feature type="domain" description="Glucose-methanol-choline oxidoreductase N-terminal" evidence="6">
    <location>
        <begin position="141"/>
        <end position="164"/>
    </location>
</feature>
<comment type="cofactor">
    <cofactor evidence="3">
        <name>FAD</name>
        <dbReference type="ChEBI" id="CHEBI:57692"/>
    </cofactor>
</comment>
<gene>
    <name evidence="8" type="ORF">DIABBA_LOCUS11549</name>
</gene>
<dbReference type="PANTHER" id="PTHR11552">
    <property type="entry name" value="GLUCOSE-METHANOL-CHOLINE GMC OXIDOREDUCTASE"/>
    <property type="match status" value="1"/>
</dbReference>
<evidence type="ECO:0000256" key="4">
    <source>
        <dbReference type="RuleBase" id="RU003968"/>
    </source>
</evidence>
<dbReference type="InterPro" id="IPR036188">
    <property type="entry name" value="FAD/NAD-bd_sf"/>
</dbReference>
<dbReference type="PIRSF" id="PIRSF000137">
    <property type="entry name" value="Alcohol_oxidase"/>
    <property type="match status" value="1"/>
</dbReference>
<evidence type="ECO:0000256" key="2">
    <source>
        <dbReference type="PIRSR" id="PIRSR000137-1"/>
    </source>
</evidence>
<dbReference type="InterPro" id="IPR012132">
    <property type="entry name" value="GMC_OxRdtase"/>
</dbReference>
<feature type="domain" description="Glucose-methanol-choline oxidoreductase N-terminal" evidence="7">
    <location>
        <begin position="314"/>
        <end position="328"/>
    </location>
</feature>
<name>A0A9N9T4V7_DIABA</name>
<dbReference type="Gene3D" id="3.30.560.10">
    <property type="entry name" value="Glucose Oxidase, domain 3"/>
    <property type="match status" value="1"/>
</dbReference>
<proteinExistence type="inferred from homology"/>
<feature type="active site" description="Proton acceptor" evidence="2">
    <location>
        <position position="588"/>
    </location>
</feature>
<dbReference type="EMBL" id="OU898283">
    <property type="protein sequence ID" value="CAG9838702.1"/>
    <property type="molecule type" value="Genomic_DNA"/>
</dbReference>
<dbReference type="Pfam" id="PF05199">
    <property type="entry name" value="GMC_oxred_C"/>
    <property type="match status" value="1"/>
</dbReference>
<dbReference type="SUPFAM" id="SSF54373">
    <property type="entry name" value="FAD-linked reductases, C-terminal domain"/>
    <property type="match status" value="1"/>
</dbReference>
<dbReference type="Gene3D" id="3.50.50.60">
    <property type="entry name" value="FAD/NAD(P)-binding domain"/>
    <property type="match status" value="1"/>
</dbReference>
<dbReference type="PROSITE" id="PS00624">
    <property type="entry name" value="GMC_OXRED_2"/>
    <property type="match status" value="1"/>
</dbReference>
<dbReference type="GO" id="GO:0016614">
    <property type="term" value="F:oxidoreductase activity, acting on CH-OH group of donors"/>
    <property type="evidence" value="ECO:0007669"/>
    <property type="project" value="InterPro"/>
</dbReference>
<dbReference type="OrthoDB" id="269227at2759"/>
<dbReference type="AlphaFoldDB" id="A0A9N9T4V7"/>
<evidence type="ECO:0000256" key="5">
    <source>
        <dbReference type="SAM" id="SignalP"/>
    </source>
</evidence>
<organism evidence="8 9">
    <name type="scientific">Diabrotica balteata</name>
    <name type="common">Banded cucumber beetle</name>
    <dbReference type="NCBI Taxonomy" id="107213"/>
    <lineage>
        <taxon>Eukaryota</taxon>
        <taxon>Metazoa</taxon>
        <taxon>Ecdysozoa</taxon>
        <taxon>Arthropoda</taxon>
        <taxon>Hexapoda</taxon>
        <taxon>Insecta</taxon>
        <taxon>Pterygota</taxon>
        <taxon>Neoptera</taxon>
        <taxon>Endopterygota</taxon>
        <taxon>Coleoptera</taxon>
        <taxon>Polyphaga</taxon>
        <taxon>Cucujiformia</taxon>
        <taxon>Chrysomeloidea</taxon>
        <taxon>Chrysomelidae</taxon>
        <taxon>Galerucinae</taxon>
        <taxon>Diabroticina</taxon>
        <taxon>Diabroticites</taxon>
        <taxon>Diabrotica</taxon>
    </lineage>
</organism>
<protein>
    <recommendedName>
        <fullName evidence="6 7">Glucose-methanol-choline oxidoreductase N-terminal domain-containing protein</fullName>
    </recommendedName>
</protein>
<dbReference type="SUPFAM" id="SSF51905">
    <property type="entry name" value="FAD/NAD(P)-binding domain"/>
    <property type="match status" value="1"/>
</dbReference>
<sequence length="617" mass="69142">MQYLVKVVLLCLLIPYVVPENLDQFYEYVTAKIAEIQAYKVPTNNEKLFRTNNSTVYDFGYYDFIIVGAGAAGSVLANRLSEVPSWKVLLLEAGGGTDAFSEVPIFSAALQQTDMNWGYLTTPQTTCCLGMNNNQCVFPRGKVIGGSTTINGAIYSRGSSSDYDNWAAMGNANWNYDKILQYFKKSEYVAFKPYDAGYHGTRGELYVNHTSPPSILSQHYINANKEKNLKEIDYNGKEQIGVSRIQFNQKDHKHHNAEHAFLDHIKSRPNLKILLNAAVNKIILDNHKAKGVTFVLKGTTYKAKAKKEVILSAGAINSPQLLMLSGVGPRDDLEKLNIPVVKNLPAVGKNLQDHPIFSNIYFRTNQTFQIPSLRDNLASYLEGKTPFTNGVGIENLAFINSNHITAGEVDLEFMSFASPIVQLPLGTSNYREVISQVYADYNASTDMAFLVSLMKSKSKGKVTLKSNNIIDFPLIDINYYSDPNGEDIETMYKGIKYLLSLAETKSFKSINATFISKQPLCEHLKNNDREYWYCALRHMTNTEYHPAGTTRMGLSESSSVVNTNCVVHGYKNLRVVDAGVMPEITRGHLMATVYMIAERISDVIKNQYYNNISHCYL</sequence>
<evidence type="ECO:0000313" key="8">
    <source>
        <dbReference type="EMBL" id="CAG9838702.1"/>
    </source>
</evidence>
<feature type="binding site" evidence="3">
    <location>
        <position position="279"/>
    </location>
    <ligand>
        <name>FAD</name>
        <dbReference type="ChEBI" id="CHEBI:57692"/>
    </ligand>
</feature>
<dbReference type="PANTHER" id="PTHR11552:SF158">
    <property type="entry name" value="GH23626P-RELATED"/>
    <property type="match status" value="1"/>
</dbReference>
<dbReference type="Pfam" id="PF00732">
    <property type="entry name" value="GMC_oxred_N"/>
    <property type="match status" value="1"/>
</dbReference>
<dbReference type="PROSITE" id="PS00623">
    <property type="entry name" value="GMC_OXRED_1"/>
    <property type="match status" value="1"/>
</dbReference>
<keyword evidence="4" id="KW-0285">Flavoprotein</keyword>
<keyword evidence="3 4" id="KW-0274">FAD</keyword>
<evidence type="ECO:0000313" key="9">
    <source>
        <dbReference type="Proteomes" id="UP001153709"/>
    </source>
</evidence>
<comment type="similarity">
    <text evidence="1 4">Belongs to the GMC oxidoreductase family.</text>
</comment>
<evidence type="ECO:0000259" key="7">
    <source>
        <dbReference type="PROSITE" id="PS00624"/>
    </source>
</evidence>
<evidence type="ECO:0000259" key="6">
    <source>
        <dbReference type="PROSITE" id="PS00623"/>
    </source>
</evidence>